<evidence type="ECO:0000313" key="2">
    <source>
        <dbReference type="EMBL" id="KAL0484343.1"/>
    </source>
</evidence>
<comment type="caution">
    <text evidence="2">The sequence shown here is derived from an EMBL/GenBank/DDBJ whole genome shotgun (WGS) entry which is preliminary data.</text>
</comment>
<evidence type="ECO:0000313" key="3">
    <source>
        <dbReference type="Proteomes" id="UP001431209"/>
    </source>
</evidence>
<keyword evidence="1" id="KW-0175">Coiled coil</keyword>
<proteinExistence type="predicted"/>
<sequence length="93" mass="11333">MQETRMNRRRSMSMNNMLELQKHIDEEGTSNISHQINGKRARIYSFKKKKKLNENQEEELQRLKAELQELTNRKMEQYQHAREHYRGDSLVLE</sequence>
<dbReference type="Proteomes" id="UP001431209">
    <property type="component" value="Unassembled WGS sequence"/>
</dbReference>
<protein>
    <submittedName>
        <fullName evidence="2">MTMR3</fullName>
    </submittedName>
</protein>
<dbReference type="EMBL" id="JAOPGA020001036">
    <property type="protein sequence ID" value="KAL0484343.1"/>
    <property type="molecule type" value="Genomic_DNA"/>
</dbReference>
<dbReference type="AlphaFoldDB" id="A0AAW2Z5X6"/>
<organism evidence="2 3">
    <name type="scientific">Acrasis kona</name>
    <dbReference type="NCBI Taxonomy" id="1008807"/>
    <lineage>
        <taxon>Eukaryota</taxon>
        <taxon>Discoba</taxon>
        <taxon>Heterolobosea</taxon>
        <taxon>Tetramitia</taxon>
        <taxon>Eutetramitia</taxon>
        <taxon>Acrasidae</taxon>
        <taxon>Acrasis</taxon>
    </lineage>
</organism>
<accession>A0AAW2Z5X6</accession>
<gene>
    <name evidence="2" type="ORF">AKO1_005006</name>
</gene>
<evidence type="ECO:0000256" key="1">
    <source>
        <dbReference type="SAM" id="Coils"/>
    </source>
</evidence>
<reference evidence="2 3" key="1">
    <citation type="submission" date="2024-03" db="EMBL/GenBank/DDBJ databases">
        <title>The Acrasis kona genome and developmental transcriptomes reveal deep origins of eukaryotic multicellular pathways.</title>
        <authorList>
            <person name="Sheikh S."/>
            <person name="Fu C.-J."/>
            <person name="Brown M.W."/>
            <person name="Baldauf S.L."/>
        </authorList>
    </citation>
    <scope>NUCLEOTIDE SEQUENCE [LARGE SCALE GENOMIC DNA]</scope>
    <source>
        <strain evidence="2 3">ATCC MYA-3509</strain>
    </source>
</reference>
<feature type="coiled-coil region" evidence="1">
    <location>
        <begin position="46"/>
        <end position="80"/>
    </location>
</feature>
<name>A0AAW2Z5X6_9EUKA</name>
<keyword evidence="3" id="KW-1185">Reference proteome</keyword>